<name>A0A8J6L757_TENMO</name>
<dbReference type="Pfam" id="PF01612">
    <property type="entry name" value="DNA_pol_A_exo1"/>
    <property type="match status" value="1"/>
</dbReference>
<protein>
    <recommendedName>
        <fullName evidence="6">PPM-type phosphatase domain-containing protein</fullName>
    </recommendedName>
</protein>
<reference evidence="7" key="1">
    <citation type="journal article" date="2020" name="J Insects Food Feed">
        <title>The yellow mealworm (Tenebrio molitor) genome: a resource for the emerging insects as food and feed industry.</title>
        <authorList>
            <person name="Eriksson T."/>
            <person name="Andere A."/>
            <person name="Kelstrup H."/>
            <person name="Emery V."/>
            <person name="Picard C."/>
        </authorList>
    </citation>
    <scope>NUCLEOTIDE SEQUENCE</scope>
    <source>
        <strain evidence="7">Stoneville</strain>
        <tissue evidence="7">Whole head</tissue>
    </source>
</reference>
<dbReference type="Proteomes" id="UP000719412">
    <property type="component" value="Unassembled WGS sequence"/>
</dbReference>
<feature type="region of interest" description="Disordered" evidence="5">
    <location>
        <begin position="525"/>
        <end position="569"/>
    </location>
</feature>
<feature type="compositionally biased region" description="Basic residues" evidence="5">
    <location>
        <begin position="366"/>
        <end position="377"/>
    </location>
</feature>
<dbReference type="InterPro" id="IPR001932">
    <property type="entry name" value="PPM-type_phosphatase-like_dom"/>
</dbReference>
<dbReference type="PROSITE" id="PS51746">
    <property type="entry name" value="PPM_2"/>
    <property type="match status" value="1"/>
</dbReference>
<dbReference type="SUPFAM" id="SSF81606">
    <property type="entry name" value="PP2C-like"/>
    <property type="match status" value="1"/>
</dbReference>
<reference evidence="7" key="2">
    <citation type="submission" date="2021-08" db="EMBL/GenBank/DDBJ databases">
        <authorList>
            <person name="Eriksson T."/>
        </authorList>
    </citation>
    <scope>NUCLEOTIDE SEQUENCE</scope>
    <source>
        <strain evidence="7">Stoneville</strain>
        <tissue evidence="7">Whole head</tissue>
    </source>
</reference>
<dbReference type="Gene3D" id="3.30.420.10">
    <property type="entry name" value="Ribonuclease H-like superfamily/Ribonuclease H"/>
    <property type="match status" value="1"/>
</dbReference>
<dbReference type="InterPro" id="IPR002782">
    <property type="entry name" value="Mut7-C_RNAse_dom"/>
</dbReference>
<dbReference type="Gene3D" id="3.60.40.10">
    <property type="entry name" value="PPM-type phosphatase domain"/>
    <property type="match status" value="1"/>
</dbReference>
<dbReference type="SMART" id="SM00332">
    <property type="entry name" value="PP2Cc"/>
    <property type="match status" value="1"/>
</dbReference>
<evidence type="ECO:0000313" key="7">
    <source>
        <dbReference type="EMBL" id="KAH0809107.1"/>
    </source>
</evidence>
<dbReference type="EMBL" id="JABDTM020028339">
    <property type="protein sequence ID" value="KAH0809107.1"/>
    <property type="molecule type" value="Genomic_DNA"/>
</dbReference>
<comment type="similarity">
    <text evidence="4">Belongs to the PP2C family.</text>
</comment>
<dbReference type="Pfam" id="PF01927">
    <property type="entry name" value="Mut7-C"/>
    <property type="match status" value="1"/>
</dbReference>
<keyword evidence="8" id="KW-1185">Reference proteome</keyword>
<dbReference type="PROSITE" id="PS01032">
    <property type="entry name" value="PPM_1"/>
    <property type="match status" value="1"/>
</dbReference>
<dbReference type="GO" id="GO:0004721">
    <property type="term" value="F:phosphoprotein phosphatase activity"/>
    <property type="evidence" value="ECO:0007669"/>
    <property type="project" value="UniProtKB-KW"/>
</dbReference>
<keyword evidence="3 4" id="KW-0904">Protein phosphatase</keyword>
<evidence type="ECO:0000256" key="3">
    <source>
        <dbReference type="ARBA" id="ARBA00022912"/>
    </source>
</evidence>
<keyword evidence="2 4" id="KW-0378">Hydrolase</keyword>
<dbReference type="InterPro" id="IPR002562">
    <property type="entry name" value="3'-5'_exonuclease_dom"/>
</dbReference>
<dbReference type="InterPro" id="IPR036457">
    <property type="entry name" value="PPM-type-like_dom_sf"/>
</dbReference>
<evidence type="ECO:0000259" key="6">
    <source>
        <dbReference type="PROSITE" id="PS51746"/>
    </source>
</evidence>
<feature type="region of interest" description="Disordered" evidence="5">
    <location>
        <begin position="366"/>
        <end position="395"/>
    </location>
</feature>
<accession>A0A8J6L757</accession>
<dbReference type="InterPro" id="IPR036397">
    <property type="entry name" value="RNaseH_sf"/>
</dbReference>
<evidence type="ECO:0000256" key="5">
    <source>
        <dbReference type="SAM" id="MobiDB-lite"/>
    </source>
</evidence>
<dbReference type="PANTHER" id="PTHR47765:SF2">
    <property type="entry name" value="EXONUCLEASE MUT-7 HOMOLOG"/>
    <property type="match status" value="1"/>
</dbReference>
<comment type="caution">
    <text evidence="7">The sequence shown here is derived from an EMBL/GenBank/DDBJ whole genome shotgun (WGS) entry which is preliminary data.</text>
</comment>
<dbReference type="GO" id="GO:0003676">
    <property type="term" value="F:nucleic acid binding"/>
    <property type="evidence" value="ECO:0007669"/>
    <property type="project" value="InterPro"/>
</dbReference>
<feature type="domain" description="PPM-type phosphatase" evidence="6">
    <location>
        <begin position="793"/>
        <end position="1154"/>
    </location>
</feature>
<dbReference type="InterPro" id="IPR000222">
    <property type="entry name" value="PP2C_BS"/>
</dbReference>
<dbReference type="GO" id="GO:0046872">
    <property type="term" value="F:metal ion binding"/>
    <property type="evidence" value="ECO:0007669"/>
    <property type="project" value="UniProtKB-KW"/>
</dbReference>
<dbReference type="PANTHER" id="PTHR47765">
    <property type="entry name" value="3'-5' EXONUCLEASE DOMAIN-CONTAINING PROTEIN"/>
    <property type="match status" value="1"/>
</dbReference>
<dbReference type="InterPro" id="IPR012337">
    <property type="entry name" value="RNaseH-like_sf"/>
</dbReference>
<sequence length="1318" mass="148288">MEDRSVAEVGVVHLEEEEEVLVVVVVVEAHLEQEVEEDHSEEEEAQVLLEVAEAVLKYPFYDMLIIMTEVAEEKGHLKNAGSANEAESAEGSFSYTGPDDLWNKIALKKPVAEAAVLVVVVEEGAEEEETMVNIDQVHLEAVGAVESYNHLAHKLGDESWKEMVQEAIGDDEELQRELVTQVCMYGDVAEALRWAHFYKVDKQYWPYNVRMLDENPDEERLHQRNILPDDESPWSNDDLQSAESVEYHQFPLPFSSIHLVDSEVSFESFLDSGLQDVDIVGIDLRSSGPSLGTLVNHCLGRPLDKSDQFSNWEKRPLRDSQLFYAALDAYCLIQVYDVLKSCCEKGDFHFEETCYNLMTNEKMPKKKFKTPVPKKQRPSQSEEEIPQPPSPHLSQVSATSFKVVCDTMLQGLGKNLRRCGVDTAILENRMDHMECVRYAQDEQRYILTKGNVFNKLYGYVPIGHCLKIHSDNVDEQLKEFIDYYKVNVTKGDVFSVCQVCNGRSFIKVSHSTMLALKDSYSPPKLMPPDYDNDVDEASGFSSDEDFDFEPGPPLQSSRKGIRGDPADGSNTDVRNNILQIILQNQGTSLDQIHDRINAAGGNLEEAVSGINSEFKEKILSIDGDLVRVDPESLKQIVRNATLATIRNRFSQNSPLTSILEKSVNEQINAQSPQINALVEQSTVHRDVAQQWLESKGRSRSRRSLQPRAFDLGQIATDIILNILRDQFSSVIIELLENLKNTLSAWYIGGPPANDFEGIFALAVNTLIQNAIQLITAFEESLKSTVPVVPEANSVSTDTAEGRKKREVQELAAVEDNNDGLLVGVFDGHGGGACAQVIAKRLYHYITACLLPHDHLTEYVAALSSPNPPKLIESYNDKVQLVDDVRDLYKSSFVEFLKDLAKVGQKQGFEMRKALEKAFLRLDSDLSKEALPIDEKINMKTLSVAMSGAVACVAHIDGAHLHIANVGDCCAVLGTLSDTNAWIAKKITQEHNFYNKAEVERIIKEHPYNESSTVIKVGRLLSQLAPFRAMGDFCYKWNKEIMYSVVVKYFGENAMPPNYHTPPYLTAIPEVTHHRLTPRDKFLVIASDGLWDIISPLEVVRLVGEHMSGKLTLSPLKLPRKNMKLSEINELLLQRKEGLKTKPKDSNAATHLIRNALGGTEYGIDHSELSETLSLPDDVVRVILKKNNVYQKYGKMKMPILLPTVEVLTNTFPVMEKVKSVMRVFLIMNLTKKRQKRHLLTPKHYGEINVPSTSSEPQYAEKNFDSVSETIERVILQFFDKPSLEDTEENAAGTSTSSSFNKSFEINWKPIDNFKIKWF</sequence>
<dbReference type="GO" id="GO:0008408">
    <property type="term" value="F:3'-5' exonuclease activity"/>
    <property type="evidence" value="ECO:0007669"/>
    <property type="project" value="InterPro"/>
</dbReference>
<dbReference type="InterPro" id="IPR052408">
    <property type="entry name" value="Exonuclease_MUT-7-like"/>
</dbReference>
<organism evidence="7 8">
    <name type="scientific">Tenebrio molitor</name>
    <name type="common">Yellow mealworm beetle</name>
    <dbReference type="NCBI Taxonomy" id="7067"/>
    <lineage>
        <taxon>Eukaryota</taxon>
        <taxon>Metazoa</taxon>
        <taxon>Ecdysozoa</taxon>
        <taxon>Arthropoda</taxon>
        <taxon>Hexapoda</taxon>
        <taxon>Insecta</taxon>
        <taxon>Pterygota</taxon>
        <taxon>Neoptera</taxon>
        <taxon>Endopterygota</taxon>
        <taxon>Coleoptera</taxon>
        <taxon>Polyphaga</taxon>
        <taxon>Cucujiformia</taxon>
        <taxon>Tenebrionidae</taxon>
        <taxon>Tenebrio</taxon>
    </lineage>
</organism>
<keyword evidence="1" id="KW-0479">Metal-binding</keyword>
<feature type="compositionally biased region" description="Acidic residues" evidence="5">
    <location>
        <begin position="530"/>
        <end position="548"/>
    </location>
</feature>
<dbReference type="SUPFAM" id="SSF53098">
    <property type="entry name" value="Ribonuclease H-like"/>
    <property type="match status" value="1"/>
</dbReference>
<gene>
    <name evidence="7" type="ORF">GEV33_013684</name>
</gene>
<dbReference type="Pfam" id="PF00481">
    <property type="entry name" value="PP2C"/>
    <property type="match status" value="1"/>
</dbReference>
<dbReference type="GO" id="GO:0006139">
    <property type="term" value="P:nucleobase-containing compound metabolic process"/>
    <property type="evidence" value="ECO:0007669"/>
    <property type="project" value="InterPro"/>
</dbReference>
<evidence type="ECO:0000256" key="1">
    <source>
        <dbReference type="ARBA" id="ARBA00022723"/>
    </source>
</evidence>
<evidence type="ECO:0000313" key="8">
    <source>
        <dbReference type="Proteomes" id="UP000719412"/>
    </source>
</evidence>
<evidence type="ECO:0000256" key="2">
    <source>
        <dbReference type="ARBA" id="ARBA00022801"/>
    </source>
</evidence>
<proteinExistence type="inferred from homology"/>
<evidence type="ECO:0000256" key="4">
    <source>
        <dbReference type="RuleBase" id="RU003465"/>
    </source>
</evidence>
<dbReference type="CDD" id="cd00143">
    <property type="entry name" value="PP2Cc"/>
    <property type="match status" value="1"/>
</dbReference>